<reference evidence="2 3" key="1">
    <citation type="submission" date="2019-06" db="EMBL/GenBank/DDBJ databases">
        <authorList>
            <person name="Broberg M."/>
        </authorList>
    </citation>
    <scope>NUCLEOTIDE SEQUENCE [LARGE SCALE GENOMIC DNA]</scope>
</reference>
<gene>
    <name evidence="2" type="ORF">CLO192961_LOCUS17694</name>
</gene>
<keyword evidence="1" id="KW-0539">Nucleus</keyword>
<evidence type="ECO:0000313" key="2">
    <source>
        <dbReference type="EMBL" id="VUC20278.1"/>
    </source>
</evidence>
<keyword evidence="3" id="KW-1185">Reference proteome</keyword>
<sequence>MDAHEWSLQFDVTDSLHQYQNVVPVRALDSPLLLNAICTASSRFLTIVWGNTKRAGPIQYNGITLPDLDAESALHYHNVCISYLMQAETNIAHNTDILIAITLLRYYEQVDAHAIGVDMQNYLHVVKVFFETRLKGEPAGLVGLLTMGLKDVHESATACFNSRSLSQSACLMALRQEVWSALIYGRPFEIPLSTVHDCIIFDWTSKDQFYWVSRVFVWLACILRLSYGTYQDEDDMADAPTKASSVSQRWRILKSFLDRWDQNPPSCFRPLWHEARDVSRGRIFPYMLMATSCQVHTLQNIELGRIMLTVYDPIRKRLGQGAASRERETADLVRESTWRVCGLGLSNSSQVSMVTACLAIALCSDFIDGREEQVAILDLLTKTERDHAWPVEQTIGQLRKTWHLGDAANIVSE</sequence>
<dbReference type="Proteomes" id="UP000766486">
    <property type="component" value="Unassembled WGS sequence"/>
</dbReference>
<evidence type="ECO:0000256" key="1">
    <source>
        <dbReference type="ARBA" id="ARBA00023242"/>
    </source>
</evidence>
<accession>A0ABY6TNU3</accession>
<organism evidence="2 3">
    <name type="scientific">Bionectria ochroleuca</name>
    <name type="common">Gliocladium roseum</name>
    <dbReference type="NCBI Taxonomy" id="29856"/>
    <lineage>
        <taxon>Eukaryota</taxon>
        <taxon>Fungi</taxon>
        <taxon>Dikarya</taxon>
        <taxon>Ascomycota</taxon>
        <taxon>Pezizomycotina</taxon>
        <taxon>Sordariomycetes</taxon>
        <taxon>Hypocreomycetidae</taxon>
        <taxon>Hypocreales</taxon>
        <taxon>Bionectriaceae</taxon>
        <taxon>Clonostachys</taxon>
    </lineage>
</organism>
<proteinExistence type="predicted"/>
<evidence type="ECO:0008006" key="4">
    <source>
        <dbReference type="Google" id="ProtNLM"/>
    </source>
</evidence>
<name>A0ABY6TNU3_BIOOC</name>
<protein>
    <recommendedName>
        <fullName evidence="4">Transcription factor domain-containing protein</fullName>
    </recommendedName>
</protein>
<evidence type="ECO:0000313" key="3">
    <source>
        <dbReference type="Proteomes" id="UP000766486"/>
    </source>
</evidence>
<comment type="caution">
    <text evidence="2">The sequence shown here is derived from an EMBL/GenBank/DDBJ whole genome shotgun (WGS) entry which is preliminary data.</text>
</comment>
<dbReference type="EMBL" id="CABFNS010000091">
    <property type="protein sequence ID" value="VUC20278.1"/>
    <property type="molecule type" value="Genomic_DNA"/>
</dbReference>
<dbReference type="PANTHER" id="PTHR37534:SF2">
    <property type="entry name" value="N-ACETYLTRANSFERASE DOMAIN-CONTAINING PROTEIN"/>
    <property type="match status" value="1"/>
</dbReference>
<dbReference type="PANTHER" id="PTHR37534">
    <property type="entry name" value="TRANSCRIPTIONAL ACTIVATOR PROTEIN UGA3"/>
    <property type="match status" value="1"/>
</dbReference>